<reference evidence="2" key="1">
    <citation type="journal article" date="2022" name="Int. J. Syst. Evol. Microbiol.">
        <title>Pseudomonas aegrilactucae sp. nov. and Pseudomonas morbosilactucae sp. nov., pathogens causing bacterial rot of lettuce in Japan.</title>
        <authorList>
            <person name="Sawada H."/>
            <person name="Fujikawa T."/>
            <person name="Satou M."/>
        </authorList>
    </citation>
    <scope>NUCLEOTIDE SEQUENCE</scope>
    <source>
        <strain evidence="2">MAFF 301350</strain>
    </source>
</reference>
<keyword evidence="3" id="KW-1185">Reference proteome</keyword>
<sequence length="99" mass="10330">MKTAAMPLYRPLRLTFSPLALALSLCALDSVAEPATTPGARQQLIDFDLPAGPLDATLTAIARHSGRGIAFSAGLTRGLAAPALRGRYSAEQAVQQALQ</sequence>
<dbReference type="Proteomes" id="UP001106592">
    <property type="component" value="Unassembled WGS sequence"/>
</dbReference>
<proteinExistence type="predicted"/>
<feature type="non-terminal residue" evidence="2">
    <location>
        <position position="99"/>
    </location>
</feature>
<keyword evidence="1" id="KW-0732">Signal</keyword>
<organism evidence="2 3">
    <name type="scientific">Pseudomonas aegrilactucae</name>
    <dbReference type="NCBI Taxonomy" id="2854028"/>
    <lineage>
        <taxon>Bacteria</taxon>
        <taxon>Pseudomonadati</taxon>
        <taxon>Pseudomonadota</taxon>
        <taxon>Gammaproteobacteria</taxon>
        <taxon>Pseudomonadales</taxon>
        <taxon>Pseudomonadaceae</taxon>
        <taxon>Pseudomonas</taxon>
    </lineage>
</organism>
<accession>A0A9Q2XPN7</accession>
<protein>
    <submittedName>
        <fullName evidence="2">STN domain-containing protein</fullName>
    </submittedName>
</protein>
<feature type="signal peptide" evidence="1">
    <location>
        <begin position="1"/>
        <end position="22"/>
    </location>
</feature>
<gene>
    <name evidence="2" type="ORF">KUO17_26215</name>
</gene>
<reference evidence="2" key="2">
    <citation type="journal article" date="2023" name="Plant Pathol.">
        <title>Dismantling and reorganizing Pseudomonas marginalis sensu#lato.</title>
        <authorList>
            <person name="Sawada H."/>
            <person name="Fujikawa T."/>
            <person name="Satou M."/>
        </authorList>
    </citation>
    <scope>NUCLEOTIDE SEQUENCE</scope>
    <source>
        <strain evidence="2">MAFF 301350</strain>
    </source>
</reference>
<evidence type="ECO:0000256" key="1">
    <source>
        <dbReference type="SAM" id="SignalP"/>
    </source>
</evidence>
<feature type="chain" id="PRO_5040165690" evidence="1">
    <location>
        <begin position="23"/>
        <end position="99"/>
    </location>
</feature>
<dbReference type="AlphaFoldDB" id="A0A9Q2XPN7"/>
<dbReference type="EMBL" id="JAHTBI010000162">
    <property type="protein sequence ID" value="MBV6290466.1"/>
    <property type="molecule type" value="Genomic_DNA"/>
</dbReference>
<evidence type="ECO:0000313" key="3">
    <source>
        <dbReference type="Proteomes" id="UP001106592"/>
    </source>
</evidence>
<dbReference type="RefSeq" id="WP_217978452.1">
    <property type="nucleotide sequence ID" value="NZ_JAHTBI010000162.1"/>
</dbReference>
<name>A0A9Q2XPN7_9PSED</name>
<comment type="caution">
    <text evidence="2">The sequence shown here is derived from an EMBL/GenBank/DDBJ whole genome shotgun (WGS) entry which is preliminary data.</text>
</comment>
<evidence type="ECO:0000313" key="2">
    <source>
        <dbReference type="EMBL" id="MBV6290466.1"/>
    </source>
</evidence>